<protein>
    <submittedName>
        <fullName evidence="1">Uncharacterized protein</fullName>
    </submittedName>
</protein>
<name>A0A0F9B3P0_9ZZZZ</name>
<accession>A0A0F9B3P0</accession>
<feature type="non-terminal residue" evidence="1">
    <location>
        <position position="363"/>
    </location>
</feature>
<evidence type="ECO:0000313" key="1">
    <source>
        <dbReference type="EMBL" id="KKL16534.1"/>
    </source>
</evidence>
<gene>
    <name evidence="1" type="ORF">LCGC14_2494610</name>
</gene>
<organism evidence="1">
    <name type="scientific">marine sediment metagenome</name>
    <dbReference type="NCBI Taxonomy" id="412755"/>
    <lineage>
        <taxon>unclassified sequences</taxon>
        <taxon>metagenomes</taxon>
        <taxon>ecological metagenomes</taxon>
    </lineage>
</organism>
<sequence>MWYLLVPKKDPELVFYPLGAITERALKKTIIRLSFFASGKNSLDIDEKELLRNLRISIKKLGIEGILILFLTEYFFEMCIDQNRRSWKDLKFDLGFWYNFSKDGYFVSLSSQRKLRQTLSKQCEEKAGIFLPFLRKCIKEGDFTRNKQRISDGFIRTFGILLPKRENLKNLRKSFLNVIVGTTSLSKLRKSYVLSKEIKRFFLHTEGSNVSLSFNTLERLLGHNIHSLIKDLLDIGTTVYMADLYTKREFNLERRVSILMPVRHPHVWSNAQKEIEKTVSFLGRDNFSIKFIKRKEKVDKLRRFSVKSDNRCVCLFSGGLDSLAGAAWVLDHKLDPIFVSHYSSNILVGIQKSLISQLEKIYD</sequence>
<proteinExistence type="predicted"/>
<comment type="caution">
    <text evidence="1">The sequence shown here is derived from an EMBL/GenBank/DDBJ whole genome shotgun (WGS) entry which is preliminary data.</text>
</comment>
<dbReference type="EMBL" id="LAZR01039624">
    <property type="protein sequence ID" value="KKL16534.1"/>
    <property type="molecule type" value="Genomic_DNA"/>
</dbReference>
<reference evidence="1" key="1">
    <citation type="journal article" date="2015" name="Nature">
        <title>Complex archaea that bridge the gap between prokaryotes and eukaryotes.</title>
        <authorList>
            <person name="Spang A."/>
            <person name="Saw J.H."/>
            <person name="Jorgensen S.L."/>
            <person name="Zaremba-Niedzwiedzka K."/>
            <person name="Martijn J."/>
            <person name="Lind A.E."/>
            <person name="van Eijk R."/>
            <person name="Schleper C."/>
            <person name="Guy L."/>
            <person name="Ettema T.J."/>
        </authorList>
    </citation>
    <scope>NUCLEOTIDE SEQUENCE</scope>
</reference>
<dbReference type="SUPFAM" id="SSF52402">
    <property type="entry name" value="Adenine nucleotide alpha hydrolases-like"/>
    <property type="match status" value="1"/>
</dbReference>
<dbReference type="AlphaFoldDB" id="A0A0F9B3P0"/>